<dbReference type="AlphaFoldDB" id="A0A175W9Z0"/>
<comment type="caution">
    <text evidence="1">The sequence shown here is derived from an EMBL/GenBank/DDBJ whole genome shotgun (WGS) entry which is preliminary data.</text>
</comment>
<proteinExistence type="predicted"/>
<sequence>MAESNQEAYARWMKHQEEVTKWIENNEKAKAARLQVERAAQQAQVQQNQPPLNTQPQFQIHYTFGTAALKANGRIEKLLELAKTTTTLATNIEDSYHLARVYQETLARETLGAADINGLNTFFGAMAGPIMKTHHIILRYGRLAMFDAQHSKGFPTADEEENHFVIEWKNVAAGYDLVKLAEGVLIAVMDRGDIREQAAANAWARYAQEIQKFSARLGRFNAESLGMYR</sequence>
<organism evidence="1 2">
    <name type="scientific">Madurella mycetomatis</name>
    <dbReference type="NCBI Taxonomy" id="100816"/>
    <lineage>
        <taxon>Eukaryota</taxon>
        <taxon>Fungi</taxon>
        <taxon>Dikarya</taxon>
        <taxon>Ascomycota</taxon>
        <taxon>Pezizomycotina</taxon>
        <taxon>Sordariomycetes</taxon>
        <taxon>Sordariomycetidae</taxon>
        <taxon>Sordariales</taxon>
        <taxon>Sordariales incertae sedis</taxon>
        <taxon>Madurella</taxon>
    </lineage>
</organism>
<dbReference type="EMBL" id="LCTW02000060">
    <property type="protein sequence ID" value="KXX80415.1"/>
    <property type="molecule type" value="Genomic_DNA"/>
</dbReference>
<evidence type="ECO:0000313" key="1">
    <source>
        <dbReference type="EMBL" id="KXX80415.1"/>
    </source>
</evidence>
<protein>
    <submittedName>
        <fullName evidence="1">Uncharacterized protein</fullName>
    </submittedName>
</protein>
<reference evidence="1 2" key="1">
    <citation type="journal article" date="2016" name="Genome Announc.">
        <title>Genome Sequence of Madurella mycetomatis mm55, Isolated from a Human Mycetoma Case in Sudan.</title>
        <authorList>
            <person name="Smit S."/>
            <person name="Derks M.F."/>
            <person name="Bervoets S."/>
            <person name="Fahal A."/>
            <person name="van Leeuwen W."/>
            <person name="van Belkum A."/>
            <person name="van de Sande W.W."/>
        </authorList>
    </citation>
    <scope>NUCLEOTIDE SEQUENCE [LARGE SCALE GENOMIC DNA]</scope>
    <source>
        <strain evidence="2">mm55</strain>
    </source>
</reference>
<keyword evidence="2" id="KW-1185">Reference proteome</keyword>
<name>A0A175W9Z0_9PEZI</name>
<accession>A0A175W9Z0</accession>
<dbReference type="VEuPathDB" id="FungiDB:MMYC01_204621"/>
<evidence type="ECO:0000313" key="2">
    <source>
        <dbReference type="Proteomes" id="UP000078237"/>
    </source>
</evidence>
<dbReference type="Proteomes" id="UP000078237">
    <property type="component" value="Unassembled WGS sequence"/>
</dbReference>
<gene>
    <name evidence="1" type="ORF">MMYC01_204621</name>
</gene>